<feature type="region of interest" description="Disordered" evidence="2">
    <location>
        <begin position="132"/>
        <end position="156"/>
    </location>
</feature>
<keyword evidence="1" id="KW-0862">Zinc</keyword>
<keyword evidence="1" id="KW-0479">Metal-binding</keyword>
<name>A0A8T0HVE0_CERPU</name>
<dbReference type="AlphaFoldDB" id="A0A8T0HVE0"/>
<dbReference type="SUPFAM" id="SSF57850">
    <property type="entry name" value="RING/U-box"/>
    <property type="match status" value="1"/>
</dbReference>
<dbReference type="GO" id="GO:0008270">
    <property type="term" value="F:zinc ion binding"/>
    <property type="evidence" value="ECO:0007669"/>
    <property type="project" value="UniProtKB-KW"/>
</dbReference>
<evidence type="ECO:0000256" key="2">
    <source>
        <dbReference type="SAM" id="MobiDB-lite"/>
    </source>
</evidence>
<evidence type="ECO:0000256" key="1">
    <source>
        <dbReference type="PROSITE-ProRule" id="PRU00175"/>
    </source>
</evidence>
<proteinExistence type="predicted"/>
<accession>A0A8T0HVE0</accession>
<organism evidence="4 5">
    <name type="scientific">Ceratodon purpureus</name>
    <name type="common">Fire moss</name>
    <name type="synonym">Dicranum purpureum</name>
    <dbReference type="NCBI Taxonomy" id="3225"/>
    <lineage>
        <taxon>Eukaryota</taxon>
        <taxon>Viridiplantae</taxon>
        <taxon>Streptophyta</taxon>
        <taxon>Embryophyta</taxon>
        <taxon>Bryophyta</taxon>
        <taxon>Bryophytina</taxon>
        <taxon>Bryopsida</taxon>
        <taxon>Dicranidae</taxon>
        <taxon>Pseudoditrichales</taxon>
        <taxon>Ditrichaceae</taxon>
        <taxon>Ceratodon</taxon>
    </lineage>
</organism>
<reference evidence="4" key="1">
    <citation type="submission" date="2020-06" db="EMBL/GenBank/DDBJ databases">
        <title>WGS assembly of Ceratodon purpureus strain R40.</title>
        <authorList>
            <person name="Carey S.B."/>
            <person name="Jenkins J."/>
            <person name="Shu S."/>
            <person name="Lovell J.T."/>
            <person name="Sreedasyam A."/>
            <person name="Maumus F."/>
            <person name="Tiley G.P."/>
            <person name="Fernandez-Pozo N."/>
            <person name="Barry K."/>
            <person name="Chen C."/>
            <person name="Wang M."/>
            <person name="Lipzen A."/>
            <person name="Daum C."/>
            <person name="Saski C.A."/>
            <person name="Payton A.C."/>
            <person name="Mcbreen J.C."/>
            <person name="Conrad R.E."/>
            <person name="Kollar L.M."/>
            <person name="Olsson S."/>
            <person name="Huttunen S."/>
            <person name="Landis J.B."/>
            <person name="Wickett N.J."/>
            <person name="Johnson M.G."/>
            <person name="Rensing S.A."/>
            <person name="Grimwood J."/>
            <person name="Schmutz J."/>
            <person name="Mcdaniel S.F."/>
        </authorList>
    </citation>
    <scope>NUCLEOTIDE SEQUENCE</scope>
    <source>
        <strain evidence="4">R40</strain>
    </source>
</reference>
<dbReference type="EMBL" id="CM026426">
    <property type="protein sequence ID" value="KAG0574757.1"/>
    <property type="molecule type" value="Genomic_DNA"/>
</dbReference>
<sequence>MALVTSFNQSQSSVSSMAADGRSSEICSMCKTKPSAVSLTACGHDTFCFKCISGVEKCPLCSKEVAGWVPLQQKLSVRPLLVSPPAAAVEDREDLEDSDDEVGAGLVHWCNDDVFSEGGVRTMVGNDANKKKRLDLSEELPKKERPQEERPVDEAAKNPDRIELPALELEKTFSRRVVRTMAEVEPVIADLATQSAKPTAALCKKQGRLSIDIETLNHTRLMERPLTEILAEKLVSTTRGKRSEAASTCVGKKLRTGTTRANQCRLTVPAKFRD</sequence>
<dbReference type="Pfam" id="PF13920">
    <property type="entry name" value="zf-C3HC4_3"/>
    <property type="match status" value="1"/>
</dbReference>
<keyword evidence="1" id="KW-0863">Zinc-finger</keyword>
<comment type="caution">
    <text evidence="4">The sequence shown here is derived from an EMBL/GenBank/DDBJ whole genome shotgun (WGS) entry which is preliminary data.</text>
</comment>
<gene>
    <name evidence="4" type="ORF">KC19_VG288300</name>
</gene>
<keyword evidence="5" id="KW-1185">Reference proteome</keyword>
<evidence type="ECO:0000313" key="4">
    <source>
        <dbReference type="EMBL" id="KAG0574757.1"/>
    </source>
</evidence>
<dbReference type="InterPro" id="IPR013083">
    <property type="entry name" value="Znf_RING/FYVE/PHD"/>
</dbReference>
<evidence type="ECO:0000313" key="5">
    <source>
        <dbReference type="Proteomes" id="UP000822688"/>
    </source>
</evidence>
<feature type="compositionally biased region" description="Basic and acidic residues" evidence="2">
    <location>
        <begin position="134"/>
        <end position="156"/>
    </location>
</feature>
<feature type="domain" description="RING-type" evidence="3">
    <location>
        <begin position="27"/>
        <end position="62"/>
    </location>
</feature>
<dbReference type="PROSITE" id="PS50089">
    <property type="entry name" value="ZF_RING_2"/>
    <property type="match status" value="1"/>
</dbReference>
<protein>
    <recommendedName>
        <fullName evidence="3">RING-type domain-containing protein</fullName>
    </recommendedName>
</protein>
<dbReference type="Proteomes" id="UP000822688">
    <property type="component" value="Chromosome V"/>
</dbReference>
<dbReference type="Gene3D" id="3.30.40.10">
    <property type="entry name" value="Zinc/RING finger domain, C3HC4 (zinc finger)"/>
    <property type="match status" value="1"/>
</dbReference>
<dbReference type="SMART" id="SM00184">
    <property type="entry name" value="RING"/>
    <property type="match status" value="1"/>
</dbReference>
<dbReference type="InterPro" id="IPR001841">
    <property type="entry name" value="Znf_RING"/>
</dbReference>
<evidence type="ECO:0000259" key="3">
    <source>
        <dbReference type="PROSITE" id="PS50089"/>
    </source>
</evidence>